<organism evidence="15 16">
    <name type="scientific">Sorghum bicolor</name>
    <name type="common">Sorghum</name>
    <name type="synonym">Sorghum vulgare</name>
    <dbReference type="NCBI Taxonomy" id="4558"/>
    <lineage>
        <taxon>Eukaryota</taxon>
        <taxon>Viridiplantae</taxon>
        <taxon>Streptophyta</taxon>
        <taxon>Embryophyta</taxon>
        <taxon>Tracheophyta</taxon>
        <taxon>Spermatophyta</taxon>
        <taxon>Magnoliopsida</taxon>
        <taxon>Liliopsida</taxon>
        <taxon>Poales</taxon>
        <taxon>Poaceae</taxon>
        <taxon>PACMAD clade</taxon>
        <taxon>Panicoideae</taxon>
        <taxon>Andropogonodae</taxon>
        <taxon>Andropogoneae</taxon>
        <taxon>Sorghinae</taxon>
        <taxon>Sorghum</taxon>
    </lineage>
</organism>
<keyword evidence="5" id="KW-0052">Apoplast</keyword>
<dbReference type="InterPro" id="IPR017853">
    <property type="entry name" value="GH"/>
</dbReference>
<keyword evidence="7" id="KW-0378">Hydrolase</keyword>
<evidence type="ECO:0000259" key="12">
    <source>
        <dbReference type="Pfam" id="PF01301"/>
    </source>
</evidence>
<dbReference type="InterPro" id="IPR048913">
    <property type="entry name" value="BetaGal_gal-bd"/>
</dbReference>
<dbReference type="AlphaFoldDB" id="A0A1B6P9P7"/>
<dbReference type="Pfam" id="PF21467">
    <property type="entry name" value="BetaGal_gal-bd"/>
    <property type="match status" value="1"/>
</dbReference>
<dbReference type="InterPro" id="IPR031330">
    <property type="entry name" value="Gly_Hdrlase_35_cat"/>
</dbReference>
<evidence type="ECO:0000256" key="7">
    <source>
        <dbReference type="ARBA" id="ARBA00022801"/>
    </source>
</evidence>
<dbReference type="FunCoup" id="A0A1B6P9P7">
    <property type="interactions" value="708"/>
</dbReference>
<dbReference type="FunFam" id="3.20.20.80:FF:000115">
    <property type="entry name" value="Beta-galactosidase"/>
    <property type="match status" value="1"/>
</dbReference>
<dbReference type="GO" id="GO:0004565">
    <property type="term" value="F:beta-galactosidase activity"/>
    <property type="evidence" value="ECO:0000318"/>
    <property type="project" value="GO_Central"/>
</dbReference>
<feature type="domain" description="Glycoside hydrolase 35 catalytic" evidence="12">
    <location>
        <begin position="162"/>
        <end position="465"/>
    </location>
</feature>
<dbReference type="OMA" id="FWNIHEQ"/>
<feature type="compositionally biased region" description="Basic residues" evidence="11">
    <location>
        <begin position="68"/>
        <end position="81"/>
    </location>
</feature>
<dbReference type="SUPFAM" id="SSF49785">
    <property type="entry name" value="Galactose-binding domain-like"/>
    <property type="match status" value="1"/>
</dbReference>
<name>A0A1B6P9P7_SORBI</name>
<dbReference type="GO" id="GO:0048046">
    <property type="term" value="C:apoplast"/>
    <property type="evidence" value="ECO:0007669"/>
    <property type="project" value="UniProtKB-SubCell"/>
</dbReference>
<accession>A0A1B6P9P7</accession>
<evidence type="ECO:0000256" key="9">
    <source>
        <dbReference type="ARBA" id="ARBA00023295"/>
    </source>
</evidence>
<keyword evidence="9" id="KW-0326">Glycosidase</keyword>
<evidence type="ECO:0000256" key="2">
    <source>
        <dbReference type="ARBA" id="ARBA00004271"/>
    </source>
</evidence>
<feature type="compositionally biased region" description="Basic residues" evidence="11">
    <location>
        <begin position="89"/>
        <end position="101"/>
    </location>
</feature>
<evidence type="ECO:0000256" key="5">
    <source>
        <dbReference type="ARBA" id="ARBA00022523"/>
    </source>
</evidence>
<dbReference type="GO" id="GO:0019388">
    <property type="term" value="P:galactose catabolic process"/>
    <property type="evidence" value="ECO:0000318"/>
    <property type="project" value="GO_Central"/>
</dbReference>
<sequence>MVSAWPTSLSSSDSEHGHHSRRQQGQTTATTSAHAAVHEVSSPAAPPRRDPARQLAPPPPAAGCRPRAWPRSHGHRGRCRSVGRPAHGAPRRVARKARFPRYKCDPRRWRGEEPSSGSATSSGMASGGTFRNLLLVLPLCLALASLVGGEASRRFWIENDTFRKDGAPFQIVGGDVHYFRIVPEYWKDRLLRAKALGLNTIQTYVPWNLHEPEQQSWKFEGFADIESYLRLAQELEMLVMLRIGPYICGEWDLGGFPPWLLTIEPALKLRSSDSSYLSLVERWWGVLLPKVAPLLYNNGGSVIMVQIENEFGSFGDDKNYLHYLVQLARRYLGNNIILYTTDGGAMGNLKNGSIPQDDVFAAVDFETGSNPWPIFRLQKKYNLPGKSAPLSSEFYTGWLTHWGERIATTDATSTAKALKTILCYNGSAVLYMAHGGTNFGFYNGANTGQDESDYKPDLTSYDYASISPNSSSHLLIPFCMSTYLRDLFTGQDAPIKEHGDVHNAKYKALRRVIHECTGTPLHPLPSDIEKASYGLVKLEKVASLFDIIDNISDPLKVSVSEHPLYMEQIGQMFGFLLYMSEYEGKLPSSILSIPKVHDRAQVFVSCSVDGVRNLRYGGVIERWSNKTLEIPNLRCSSTTSLYILVENMGRVNYGPYIFDRKGILSPIQIDGITIRHWKMYPLALNSLDRLPKLQLITQIPYVGASKMSIHGDSEKNLQESSSYSNGSISALPAFYEGHFHIDYESEIKDTFISFRGWNKGVAFVNNFNIGRFWPVRGPQCALYVPAPILRSGDNIVVIFELHDPNPELTIDFVTEPDFTCGPKQ</sequence>
<dbReference type="InterPro" id="IPR001944">
    <property type="entry name" value="Glycoside_Hdrlase_35"/>
</dbReference>
<comment type="subcellular location">
    <subcellularLocation>
        <location evidence="2">Secreted</location>
        <location evidence="2">Extracellular space</location>
        <location evidence="2">Apoplast</location>
    </subcellularLocation>
</comment>
<evidence type="ECO:0000259" key="14">
    <source>
        <dbReference type="Pfam" id="PF21467"/>
    </source>
</evidence>
<evidence type="ECO:0000256" key="8">
    <source>
        <dbReference type="ARBA" id="ARBA00023180"/>
    </source>
</evidence>
<feature type="region of interest" description="Disordered" evidence="11">
    <location>
        <begin position="1"/>
        <end position="124"/>
    </location>
</feature>
<dbReference type="Gramene" id="KXG22427">
    <property type="protein sequence ID" value="KXG22427"/>
    <property type="gene ID" value="SORBI_3009G213100"/>
</dbReference>
<evidence type="ECO:0000259" key="13">
    <source>
        <dbReference type="Pfam" id="PF21317"/>
    </source>
</evidence>
<keyword evidence="6" id="KW-0732">Signal</keyword>
<evidence type="ECO:0000313" key="15">
    <source>
        <dbReference type="EMBL" id="KXG22427.2"/>
    </source>
</evidence>
<feature type="compositionally biased region" description="Low complexity" evidence="11">
    <location>
        <begin position="115"/>
        <end position="124"/>
    </location>
</feature>
<evidence type="ECO:0000256" key="11">
    <source>
        <dbReference type="SAM" id="MobiDB-lite"/>
    </source>
</evidence>
<feature type="compositionally biased region" description="Polar residues" evidence="11">
    <location>
        <begin position="1"/>
        <end position="12"/>
    </location>
</feature>
<comment type="catalytic activity">
    <reaction evidence="1">
        <text>Hydrolysis of terminal non-reducing beta-D-galactose residues in beta-D-galactosides.</text>
        <dbReference type="EC" id="3.2.1.23"/>
    </reaction>
</comment>
<evidence type="ECO:0000256" key="1">
    <source>
        <dbReference type="ARBA" id="ARBA00001412"/>
    </source>
</evidence>
<dbReference type="GO" id="GO:0005773">
    <property type="term" value="C:vacuole"/>
    <property type="evidence" value="ECO:0000318"/>
    <property type="project" value="GO_Central"/>
</dbReference>
<dbReference type="PANTHER" id="PTHR23421">
    <property type="entry name" value="BETA-GALACTOSIDASE RELATED"/>
    <property type="match status" value="1"/>
</dbReference>
<keyword evidence="8" id="KW-0325">Glycoprotein</keyword>
<reference evidence="15 16" key="1">
    <citation type="journal article" date="2009" name="Nature">
        <title>The Sorghum bicolor genome and the diversification of grasses.</title>
        <authorList>
            <person name="Paterson A.H."/>
            <person name="Bowers J.E."/>
            <person name="Bruggmann R."/>
            <person name="Dubchak I."/>
            <person name="Grimwood J."/>
            <person name="Gundlach H."/>
            <person name="Haberer G."/>
            <person name="Hellsten U."/>
            <person name="Mitros T."/>
            <person name="Poliakov A."/>
            <person name="Schmutz J."/>
            <person name="Spannagl M."/>
            <person name="Tang H."/>
            <person name="Wang X."/>
            <person name="Wicker T."/>
            <person name="Bharti A.K."/>
            <person name="Chapman J."/>
            <person name="Feltus F.A."/>
            <person name="Gowik U."/>
            <person name="Grigoriev I.V."/>
            <person name="Lyons E."/>
            <person name="Maher C.A."/>
            <person name="Martis M."/>
            <person name="Narechania A."/>
            <person name="Otillar R.P."/>
            <person name="Penning B.W."/>
            <person name="Salamov A.A."/>
            <person name="Wang Y."/>
            <person name="Zhang L."/>
            <person name="Carpita N.C."/>
            <person name="Freeling M."/>
            <person name="Gingle A.R."/>
            <person name="Hash C.T."/>
            <person name="Keller B."/>
            <person name="Klein P."/>
            <person name="Kresovich S."/>
            <person name="McCann M.C."/>
            <person name="Ming R."/>
            <person name="Peterson D.G."/>
            <person name="Mehboob-ur-Rahman"/>
            <person name="Ware D."/>
            <person name="Westhoff P."/>
            <person name="Mayer K.F."/>
            <person name="Messing J."/>
            <person name="Rokhsar D.S."/>
        </authorList>
    </citation>
    <scope>NUCLEOTIDE SEQUENCE [LARGE SCALE GENOMIC DNA]</scope>
    <source>
        <strain evidence="16">cv. BTx623</strain>
    </source>
</reference>
<dbReference type="Gene3D" id="2.60.120.260">
    <property type="entry name" value="Galactose-binding domain-like"/>
    <property type="match status" value="3"/>
</dbReference>
<evidence type="ECO:0000313" key="16">
    <source>
        <dbReference type="Proteomes" id="UP000000768"/>
    </source>
</evidence>
<dbReference type="EMBL" id="CM000768">
    <property type="protein sequence ID" value="KXG22427.2"/>
    <property type="molecule type" value="Genomic_DNA"/>
</dbReference>
<feature type="domain" description="Beta-galactosidase galactose-binding" evidence="14">
    <location>
        <begin position="732"/>
        <end position="794"/>
    </location>
</feature>
<comment type="similarity">
    <text evidence="3 10">Belongs to the glycosyl hydrolase 35 family.</text>
</comment>
<protein>
    <recommendedName>
        <fullName evidence="4">beta-galactosidase</fullName>
        <ecNumber evidence="4">3.2.1.23</ecNumber>
    </recommendedName>
</protein>
<evidence type="ECO:0000256" key="3">
    <source>
        <dbReference type="ARBA" id="ARBA00009809"/>
    </source>
</evidence>
<dbReference type="Gene3D" id="3.20.20.80">
    <property type="entry name" value="Glycosidases"/>
    <property type="match status" value="1"/>
</dbReference>
<evidence type="ECO:0000256" key="10">
    <source>
        <dbReference type="RuleBase" id="RU003679"/>
    </source>
</evidence>
<evidence type="ECO:0000256" key="6">
    <source>
        <dbReference type="ARBA" id="ARBA00022729"/>
    </source>
</evidence>
<dbReference type="InterPro" id="IPR008979">
    <property type="entry name" value="Galactose-bd-like_sf"/>
</dbReference>
<dbReference type="EC" id="3.2.1.23" evidence="4"/>
<dbReference type="SUPFAM" id="SSF51445">
    <property type="entry name" value="(Trans)glycosidases"/>
    <property type="match status" value="1"/>
</dbReference>
<dbReference type="PRINTS" id="PR00742">
    <property type="entry name" value="GLHYDRLASE35"/>
</dbReference>
<reference evidence="16" key="2">
    <citation type="journal article" date="2018" name="Plant J.">
        <title>The Sorghum bicolor reference genome: improved assembly, gene annotations, a transcriptome atlas, and signatures of genome organization.</title>
        <authorList>
            <person name="McCormick R.F."/>
            <person name="Truong S.K."/>
            <person name="Sreedasyam A."/>
            <person name="Jenkins J."/>
            <person name="Shu S."/>
            <person name="Sims D."/>
            <person name="Kennedy M."/>
            <person name="Amirebrahimi M."/>
            <person name="Weers B.D."/>
            <person name="McKinley B."/>
            <person name="Mattison A."/>
            <person name="Morishige D.T."/>
            <person name="Grimwood J."/>
            <person name="Schmutz J."/>
            <person name="Mullet J.E."/>
        </authorList>
    </citation>
    <scope>NUCLEOTIDE SEQUENCE [LARGE SCALE GENOMIC DNA]</scope>
    <source>
        <strain evidence="16">cv. BTx623</strain>
    </source>
</reference>
<dbReference type="InterPro" id="IPR048912">
    <property type="entry name" value="BetaGal1-like_ABD1"/>
</dbReference>
<dbReference type="Pfam" id="PF21317">
    <property type="entry name" value="BetaGal_ABD_1"/>
    <property type="match status" value="1"/>
</dbReference>
<gene>
    <name evidence="15" type="ORF">SORBI_3009G213100</name>
</gene>
<feature type="domain" description="Beta-galactosidase 1-like first all-beta" evidence="13">
    <location>
        <begin position="563"/>
        <end position="682"/>
    </location>
</feature>
<evidence type="ECO:0000256" key="4">
    <source>
        <dbReference type="ARBA" id="ARBA00012756"/>
    </source>
</evidence>
<feature type="compositionally biased region" description="Basic and acidic residues" evidence="11">
    <location>
        <begin position="102"/>
        <end position="113"/>
    </location>
</feature>
<keyword evidence="16" id="KW-1185">Reference proteome</keyword>
<proteinExistence type="inferred from homology"/>
<dbReference type="InParanoid" id="A0A1B6P9P7"/>
<dbReference type="Pfam" id="PF01301">
    <property type="entry name" value="Glyco_hydro_35"/>
    <property type="match status" value="1"/>
</dbReference>
<dbReference type="STRING" id="4558.A0A1B6P9P7"/>
<dbReference type="FunFam" id="2.60.120.260:FF:000021">
    <property type="entry name" value="Beta-galactosidase"/>
    <property type="match status" value="1"/>
</dbReference>
<dbReference type="Proteomes" id="UP000000768">
    <property type="component" value="Chromosome 9"/>
</dbReference>